<accession>A0A8H6I4J9</accession>
<evidence type="ECO:0008006" key="5">
    <source>
        <dbReference type="Google" id="ProtNLM"/>
    </source>
</evidence>
<feature type="transmembrane region" description="Helical" evidence="2">
    <location>
        <begin position="31"/>
        <end position="51"/>
    </location>
</feature>
<feature type="compositionally biased region" description="Polar residues" evidence="1">
    <location>
        <begin position="90"/>
        <end position="100"/>
    </location>
</feature>
<dbReference type="Proteomes" id="UP000521943">
    <property type="component" value="Unassembled WGS sequence"/>
</dbReference>
<name>A0A8H6I4J9_9AGAR</name>
<dbReference type="AlphaFoldDB" id="A0A8H6I4J9"/>
<keyword evidence="2" id="KW-0812">Transmembrane</keyword>
<dbReference type="EMBL" id="JACGCI010000023">
    <property type="protein sequence ID" value="KAF6757246.1"/>
    <property type="molecule type" value="Genomic_DNA"/>
</dbReference>
<feature type="compositionally biased region" description="Low complexity" evidence="1">
    <location>
        <begin position="138"/>
        <end position="153"/>
    </location>
</feature>
<keyword evidence="2" id="KW-0472">Membrane</keyword>
<gene>
    <name evidence="3" type="ORF">DFP72DRAFT_989546</name>
</gene>
<proteinExistence type="predicted"/>
<keyword evidence="4" id="KW-1185">Reference proteome</keyword>
<keyword evidence="2" id="KW-1133">Transmembrane helix</keyword>
<feature type="region of interest" description="Disordered" evidence="1">
    <location>
        <begin position="81"/>
        <end position="100"/>
    </location>
</feature>
<organism evidence="3 4">
    <name type="scientific">Ephemerocybe angulata</name>
    <dbReference type="NCBI Taxonomy" id="980116"/>
    <lineage>
        <taxon>Eukaryota</taxon>
        <taxon>Fungi</taxon>
        <taxon>Dikarya</taxon>
        <taxon>Basidiomycota</taxon>
        <taxon>Agaricomycotina</taxon>
        <taxon>Agaricomycetes</taxon>
        <taxon>Agaricomycetidae</taxon>
        <taxon>Agaricales</taxon>
        <taxon>Agaricineae</taxon>
        <taxon>Psathyrellaceae</taxon>
        <taxon>Ephemerocybe</taxon>
    </lineage>
</organism>
<protein>
    <recommendedName>
        <fullName evidence="5">SH3 domain-containing protein</fullName>
    </recommendedName>
</protein>
<reference evidence="3 4" key="1">
    <citation type="submission" date="2020-07" db="EMBL/GenBank/DDBJ databases">
        <title>Comparative genomics of pyrophilous fungi reveals a link between fire events and developmental genes.</title>
        <authorList>
            <consortium name="DOE Joint Genome Institute"/>
            <person name="Steindorff A.S."/>
            <person name="Carver A."/>
            <person name="Calhoun S."/>
            <person name="Stillman K."/>
            <person name="Liu H."/>
            <person name="Lipzen A."/>
            <person name="Pangilinan J."/>
            <person name="Labutti K."/>
            <person name="Bruns T.D."/>
            <person name="Grigoriev I.V."/>
        </authorList>
    </citation>
    <scope>NUCLEOTIDE SEQUENCE [LARGE SCALE GENOMIC DNA]</scope>
    <source>
        <strain evidence="3 4">CBS 144469</strain>
    </source>
</reference>
<evidence type="ECO:0000313" key="4">
    <source>
        <dbReference type="Proteomes" id="UP000521943"/>
    </source>
</evidence>
<evidence type="ECO:0000256" key="1">
    <source>
        <dbReference type="SAM" id="MobiDB-lite"/>
    </source>
</evidence>
<dbReference type="OrthoDB" id="5340910at2759"/>
<evidence type="ECO:0000256" key="2">
    <source>
        <dbReference type="SAM" id="Phobius"/>
    </source>
</evidence>
<evidence type="ECO:0000313" key="3">
    <source>
        <dbReference type="EMBL" id="KAF6757246.1"/>
    </source>
</evidence>
<sequence length="317" mass="34522">MPSFQEVQFHQLARRDETDSGDTNGKLTPTYIAGIVFIIVLVLGISIWLVIRHFRIKRTKERQAKLDGAFLSIRGIVKDGSAPGSEKSARPQTDVPTNSFSRNQLNAGIVMPEKTLGPRSKEEILNFHRQSGNFPKPFSFAQSAGSGSSSPDLLVPPSPGGESRRGSWIRHSFMSYSSGAGNRFSVQSSVASSFGNEPTTGTTRKVKQVFSPVLPDELLLTHPGEQLTVVQSFDDGWCVVGREDNSGFKQKKSLFSKPEAEAEGDANVELGVVPAWVFLKPVKGLKAERPVRSTSLGVTVQMASPALRDSTVSWSNF</sequence>
<feature type="region of interest" description="Disordered" evidence="1">
    <location>
        <begin position="138"/>
        <end position="166"/>
    </location>
</feature>
<comment type="caution">
    <text evidence="3">The sequence shown here is derived from an EMBL/GenBank/DDBJ whole genome shotgun (WGS) entry which is preliminary data.</text>
</comment>